<accession>A0A2G2YR65</accession>
<feature type="compositionally biased region" description="Low complexity" evidence="1">
    <location>
        <begin position="436"/>
        <end position="448"/>
    </location>
</feature>
<dbReference type="Gramene" id="PHT72229">
    <property type="protein sequence ID" value="PHT72229"/>
    <property type="gene ID" value="T459_23014"/>
</dbReference>
<keyword evidence="3" id="KW-1185">Reference proteome</keyword>
<gene>
    <name evidence="2" type="ORF">T459_23014</name>
</gene>
<proteinExistence type="predicted"/>
<feature type="region of interest" description="Disordered" evidence="1">
    <location>
        <begin position="316"/>
        <end position="354"/>
    </location>
</feature>
<feature type="region of interest" description="Disordered" evidence="1">
    <location>
        <begin position="249"/>
        <end position="298"/>
    </location>
</feature>
<feature type="region of interest" description="Disordered" evidence="1">
    <location>
        <begin position="418"/>
        <end position="459"/>
    </location>
</feature>
<feature type="compositionally biased region" description="Polar residues" evidence="1">
    <location>
        <begin position="449"/>
        <end position="459"/>
    </location>
</feature>
<feature type="region of interest" description="Disordered" evidence="1">
    <location>
        <begin position="39"/>
        <end position="69"/>
    </location>
</feature>
<comment type="caution">
    <text evidence="2">The sequence shown here is derived from an EMBL/GenBank/DDBJ whole genome shotgun (WGS) entry which is preliminary data.</text>
</comment>
<organism evidence="2 3">
    <name type="scientific">Capsicum annuum</name>
    <name type="common">Capsicum pepper</name>
    <dbReference type="NCBI Taxonomy" id="4072"/>
    <lineage>
        <taxon>Eukaryota</taxon>
        <taxon>Viridiplantae</taxon>
        <taxon>Streptophyta</taxon>
        <taxon>Embryophyta</taxon>
        <taxon>Tracheophyta</taxon>
        <taxon>Spermatophyta</taxon>
        <taxon>Magnoliopsida</taxon>
        <taxon>eudicotyledons</taxon>
        <taxon>Gunneridae</taxon>
        <taxon>Pentapetalae</taxon>
        <taxon>asterids</taxon>
        <taxon>lamiids</taxon>
        <taxon>Solanales</taxon>
        <taxon>Solanaceae</taxon>
        <taxon>Solanoideae</taxon>
        <taxon>Capsiceae</taxon>
        <taxon>Capsicum</taxon>
    </lineage>
</organism>
<feature type="compositionally biased region" description="Polar residues" evidence="1">
    <location>
        <begin position="249"/>
        <end position="261"/>
    </location>
</feature>
<reference evidence="2 3" key="2">
    <citation type="journal article" date="2017" name="Genome Biol.">
        <title>New reference genome sequences of hot pepper reveal the massive evolution of plant disease-resistance genes by retroduplication.</title>
        <authorList>
            <person name="Kim S."/>
            <person name="Park J."/>
            <person name="Yeom S.I."/>
            <person name="Kim Y.M."/>
            <person name="Seo E."/>
            <person name="Kim K.T."/>
            <person name="Kim M.S."/>
            <person name="Lee J.M."/>
            <person name="Cheong K."/>
            <person name="Shin H.S."/>
            <person name="Kim S.B."/>
            <person name="Han K."/>
            <person name="Lee J."/>
            <person name="Park M."/>
            <person name="Lee H.A."/>
            <person name="Lee H.Y."/>
            <person name="Lee Y."/>
            <person name="Oh S."/>
            <person name="Lee J.H."/>
            <person name="Choi E."/>
            <person name="Choi E."/>
            <person name="Lee S.E."/>
            <person name="Jeon J."/>
            <person name="Kim H."/>
            <person name="Choi G."/>
            <person name="Song H."/>
            <person name="Lee J."/>
            <person name="Lee S.C."/>
            <person name="Kwon J.K."/>
            <person name="Lee H.Y."/>
            <person name="Koo N."/>
            <person name="Hong Y."/>
            <person name="Kim R.W."/>
            <person name="Kang W.H."/>
            <person name="Huh J.H."/>
            <person name="Kang B.C."/>
            <person name="Yang T.J."/>
            <person name="Lee Y.H."/>
            <person name="Bennetzen J.L."/>
            <person name="Choi D."/>
        </authorList>
    </citation>
    <scope>NUCLEOTIDE SEQUENCE [LARGE SCALE GENOMIC DNA]</scope>
    <source>
        <strain evidence="3">cv. CM334</strain>
    </source>
</reference>
<dbReference type="Proteomes" id="UP000222542">
    <property type="component" value="Unassembled WGS sequence"/>
</dbReference>
<evidence type="ECO:0000256" key="1">
    <source>
        <dbReference type="SAM" id="MobiDB-lite"/>
    </source>
</evidence>
<feature type="compositionally biased region" description="Low complexity" evidence="1">
    <location>
        <begin position="324"/>
        <end position="334"/>
    </location>
</feature>
<dbReference type="EMBL" id="AYRZ02000009">
    <property type="protein sequence ID" value="PHT72229.1"/>
    <property type="molecule type" value="Genomic_DNA"/>
</dbReference>
<reference evidence="2 3" key="1">
    <citation type="journal article" date="2014" name="Nat. Genet.">
        <title>Genome sequence of the hot pepper provides insights into the evolution of pungency in Capsicum species.</title>
        <authorList>
            <person name="Kim S."/>
            <person name="Park M."/>
            <person name="Yeom S.I."/>
            <person name="Kim Y.M."/>
            <person name="Lee J.M."/>
            <person name="Lee H.A."/>
            <person name="Seo E."/>
            <person name="Choi J."/>
            <person name="Cheong K."/>
            <person name="Kim K.T."/>
            <person name="Jung K."/>
            <person name="Lee G.W."/>
            <person name="Oh S.K."/>
            <person name="Bae C."/>
            <person name="Kim S.B."/>
            <person name="Lee H.Y."/>
            <person name="Kim S.Y."/>
            <person name="Kim M.S."/>
            <person name="Kang B.C."/>
            <person name="Jo Y.D."/>
            <person name="Yang H.B."/>
            <person name="Jeong H.J."/>
            <person name="Kang W.H."/>
            <person name="Kwon J.K."/>
            <person name="Shin C."/>
            <person name="Lim J.Y."/>
            <person name="Park J.H."/>
            <person name="Huh J.H."/>
            <person name="Kim J.S."/>
            <person name="Kim B.D."/>
            <person name="Cohen O."/>
            <person name="Paran I."/>
            <person name="Suh M.C."/>
            <person name="Lee S.B."/>
            <person name="Kim Y.K."/>
            <person name="Shin Y."/>
            <person name="Noh S.J."/>
            <person name="Park J."/>
            <person name="Seo Y.S."/>
            <person name="Kwon S.Y."/>
            <person name="Kim H.A."/>
            <person name="Park J.M."/>
            <person name="Kim H.J."/>
            <person name="Choi S.B."/>
            <person name="Bosland P.W."/>
            <person name="Reeves G."/>
            <person name="Jo S.H."/>
            <person name="Lee B.W."/>
            <person name="Cho H.T."/>
            <person name="Choi H.S."/>
            <person name="Lee M.S."/>
            <person name="Yu Y."/>
            <person name="Do Choi Y."/>
            <person name="Park B.S."/>
            <person name="van Deynze A."/>
            <person name="Ashrafi H."/>
            <person name="Hill T."/>
            <person name="Kim W.T."/>
            <person name="Pai H.S."/>
            <person name="Ahn H.K."/>
            <person name="Yeam I."/>
            <person name="Giovannoni J.J."/>
            <person name="Rose J.K."/>
            <person name="Sorensen I."/>
            <person name="Lee S.J."/>
            <person name="Kim R.W."/>
            <person name="Choi I.Y."/>
            <person name="Choi B.S."/>
            <person name="Lim J.S."/>
            <person name="Lee Y.H."/>
            <person name="Choi D."/>
        </authorList>
    </citation>
    <scope>NUCLEOTIDE SEQUENCE [LARGE SCALE GENOMIC DNA]</scope>
    <source>
        <strain evidence="3">cv. CM334</strain>
    </source>
</reference>
<evidence type="ECO:0000313" key="2">
    <source>
        <dbReference type="EMBL" id="PHT72229.1"/>
    </source>
</evidence>
<sequence>MNLDEIPSRPVSIYVGFEEICKNNGARYEGKLGRDDPYFYSSDPGNDISEEEGDPVDDDEVVDPPPRTSSSKIYFDKTAKKVFFQLYMNFLNYVEFRQALQTYSIQKGVNLKLKPNEKERLYDYIERLRTTNPSTTVSIRTSKNLISGKKVYIDIYGYRRIIDLDGAFLKGVCKGARFKTIITILKEIRCKVMEMMNQMRESLERWISDVSPMAMEVLAENGEYAVKCEVRFNGDFDFEKKNFIGSYSSQLSMQPNTSTSVVAERPTNASVGVDMPANATSSKRRPANAASFGGVRHATASTTDIRPAAVVMPATTSAVSDNATQSTTQQSTSSVGSQKRKTSTALRGGTNPAHKRLKQKKAKIGGFGVLFKPSGSVMQRSENTDRVLHSPTLISSIPTNIDLRFKSNGLRWKGGAAITQRQLQEQSSKRSKEKSSTTAQVTSSTQASKNQSTPSTQDT</sequence>
<protein>
    <submittedName>
        <fullName evidence="2">Uncharacterized protein</fullName>
    </submittedName>
</protein>
<dbReference type="AlphaFoldDB" id="A0A2G2YR65"/>
<name>A0A2G2YR65_CAPAN</name>
<feature type="compositionally biased region" description="Acidic residues" evidence="1">
    <location>
        <begin position="48"/>
        <end position="62"/>
    </location>
</feature>
<evidence type="ECO:0000313" key="3">
    <source>
        <dbReference type="Proteomes" id="UP000222542"/>
    </source>
</evidence>